<sequence>MSVSVKALFINVIIILITTSTILSTSVSAKENYSPLEASQWSYATDPYGSEANINESLVTDQGVWVNFKRIPRVDAKRNSWIEVIYSPEAAMLATTKRIKLTYKCDIPLLIKLSQKHYGKDGDKSYAHYQIKLPAATQWHTEEVDFSGFSRPDWTPESSVDHGIVLEQINALYLTPSLTDEKGGEATLQVRALELVQ</sequence>
<dbReference type="RefSeq" id="WP_343815284.1">
    <property type="nucleotide sequence ID" value="NZ_BAAAFA010000002.1"/>
</dbReference>
<accession>A0ABP3WGR8</accession>
<keyword evidence="2" id="KW-1185">Reference proteome</keyword>
<dbReference type="Proteomes" id="UP001500021">
    <property type="component" value="Unassembled WGS sequence"/>
</dbReference>
<organism evidence="1 2">
    <name type="scientific">Colwellia asteriadis</name>
    <dbReference type="NCBI Taxonomy" id="517723"/>
    <lineage>
        <taxon>Bacteria</taxon>
        <taxon>Pseudomonadati</taxon>
        <taxon>Pseudomonadota</taxon>
        <taxon>Gammaproteobacteria</taxon>
        <taxon>Alteromonadales</taxon>
        <taxon>Colwelliaceae</taxon>
        <taxon>Colwellia</taxon>
    </lineage>
</organism>
<reference evidence="2" key="1">
    <citation type="journal article" date="2019" name="Int. J. Syst. Evol. Microbiol.">
        <title>The Global Catalogue of Microorganisms (GCM) 10K type strain sequencing project: providing services to taxonomists for standard genome sequencing and annotation.</title>
        <authorList>
            <consortium name="The Broad Institute Genomics Platform"/>
            <consortium name="The Broad Institute Genome Sequencing Center for Infectious Disease"/>
            <person name="Wu L."/>
            <person name="Ma J."/>
        </authorList>
    </citation>
    <scope>NUCLEOTIDE SEQUENCE [LARGE SCALE GENOMIC DNA]</scope>
    <source>
        <strain evidence="2">JCM 15608</strain>
    </source>
</reference>
<protein>
    <recommendedName>
        <fullName evidence="3">CBM11 domain-containing protein</fullName>
    </recommendedName>
</protein>
<gene>
    <name evidence="1" type="ORF">GCM10009111_08160</name>
</gene>
<evidence type="ECO:0000313" key="1">
    <source>
        <dbReference type="EMBL" id="GAA0813175.1"/>
    </source>
</evidence>
<proteinExistence type="predicted"/>
<dbReference type="EMBL" id="BAAAFA010000002">
    <property type="protein sequence ID" value="GAA0813175.1"/>
    <property type="molecule type" value="Genomic_DNA"/>
</dbReference>
<evidence type="ECO:0008006" key="3">
    <source>
        <dbReference type="Google" id="ProtNLM"/>
    </source>
</evidence>
<evidence type="ECO:0000313" key="2">
    <source>
        <dbReference type="Proteomes" id="UP001500021"/>
    </source>
</evidence>
<name>A0ABP3WGR8_9GAMM</name>
<comment type="caution">
    <text evidence="1">The sequence shown here is derived from an EMBL/GenBank/DDBJ whole genome shotgun (WGS) entry which is preliminary data.</text>
</comment>